<name>A0AAD6XYV3_9AGAR</name>
<feature type="compositionally biased region" description="Polar residues" evidence="1">
    <location>
        <begin position="521"/>
        <end position="534"/>
    </location>
</feature>
<evidence type="ECO:0000313" key="2">
    <source>
        <dbReference type="EMBL" id="KAJ7097937.1"/>
    </source>
</evidence>
<protein>
    <submittedName>
        <fullName evidence="2">Uncharacterized protein</fullName>
    </submittedName>
</protein>
<keyword evidence="3" id="KW-1185">Reference proteome</keyword>
<evidence type="ECO:0000256" key="1">
    <source>
        <dbReference type="SAM" id="MobiDB-lite"/>
    </source>
</evidence>
<dbReference type="AlphaFoldDB" id="A0AAD6XYV3"/>
<feature type="compositionally biased region" description="Polar residues" evidence="1">
    <location>
        <begin position="405"/>
        <end position="419"/>
    </location>
</feature>
<feature type="region of interest" description="Disordered" evidence="1">
    <location>
        <begin position="485"/>
        <end position="596"/>
    </location>
</feature>
<feature type="region of interest" description="Disordered" evidence="1">
    <location>
        <begin position="322"/>
        <end position="359"/>
    </location>
</feature>
<accession>A0AAD6XYV3</accession>
<sequence>MIWLRSATAAKSNDASVDNFVHPPPYVPGPYALTAPPTALPFTPSLSWFCLTKLALYPDQIALDVRLNRRAPVSNASYDILRALIPSLSLPEFDWANVDPRVWATVVQIYDALPAVFQCYPIPLADEHLPLLQDVKSTPQFSLVTILELPGCPELIDATIVNLKHLHTLCAFDASATSLSAYGIKILSGTVSWSDNTRRGPWGLRILRLRNCRNIDNDISSHLHPFHLLSMLDLRGTKCRPGTFPPAFQPAPPTLQHLYHPTPLRLSVSLLPSEAPLFSSMSVFSLHINTLHHPSPTVRPVTKNTRVEDVCVTFRPGSSHFFVGSSKEKETPKAQPRKRVSRHPQERKPHVDVFNPLNCGPGGPSTGPIHRRNFLDHALHNRIAEQELSEHATALSVLSFYRSTGQKHTQSRGPSQGYTYPSEAPMPPSADDALLMLHRPPPPWAALEATTSDIPFAKRPSAQSVVISDRKRAAMAEYVEQVNTKRRRIQETRSSEAAQQPTRPPETVRLSRNPFRRKISTQEVQQEMLSPTSEASLASGSTGPSSSSLAARGDLGQPNLMCTPFATSSQIENDKPPAQSKKVARPGFDWNGWGKK</sequence>
<proteinExistence type="predicted"/>
<feature type="compositionally biased region" description="Low complexity" evidence="1">
    <location>
        <begin position="535"/>
        <end position="551"/>
    </location>
</feature>
<dbReference type="EMBL" id="JARJCN010000009">
    <property type="protein sequence ID" value="KAJ7097937.1"/>
    <property type="molecule type" value="Genomic_DNA"/>
</dbReference>
<comment type="caution">
    <text evidence="2">The sequence shown here is derived from an EMBL/GenBank/DDBJ whole genome shotgun (WGS) entry which is preliminary data.</text>
</comment>
<evidence type="ECO:0000313" key="3">
    <source>
        <dbReference type="Proteomes" id="UP001222325"/>
    </source>
</evidence>
<organism evidence="2 3">
    <name type="scientific">Mycena belliarum</name>
    <dbReference type="NCBI Taxonomy" id="1033014"/>
    <lineage>
        <taxon>Eukaryota</taxon>
        <taxon>Fungi</taxon>
        <taxon>Dikarya</taxon>
        <taxon>Basidiomycota</taxon>
        <taxon>Agaricomycotina</taxon>
        <taxon>Agaricomycetes</taxon>
        <taxon>Agaricomycetidae</taxon>
        <taxon>Agaricales</taxon>
        <taxon>Marasmiineae</taxon>
        <taxon>Mycenaceae</taxon>
        <taxon>Mycena</taxon>
    </lineage>
</organism>
<gene>
    <name evidence="2" type="ORF">B0H15DRAFT_945494</name>
</gene>
<dbReference type="Gene3D" id="3.80.10.10">
    <property type="entry name" value="Ribonuclease Inhibitor"/>
    <property type="match status" value="1"/>
</dbReference>
<reference evidence="2" key="1">
    <citation type="submission" date="2023-03" db="EMBL/GenBank/DDBJ databases">
        <title>Massive genome expansion in bonnet fungi (Mycena s.s.) driven by repeated elements and novel gene families across ecological guilds.</title>
        <authorList>
            <consortium name="Lawrence Berkeley National Laboratory"/>
            <person name="Harder C.B."/>
            <person name="Miyauchi S."/>
            <person name="Viragh M."/>
            <person name="Kuo A."/>
            <person name="Thoen E."/>
            <person name="Andreopoulos B."/>
            <person name="Lu D."/>
            <person name="Skrede I."/>
            <person name="Drula E."/>
            <person name="Henrissat B."/>
            <person name="Morin E."/>
            <person name="Kohler A."/>
            <person name="Barry K."/>
            <person name="LaButti K."/>
            <person name="Morin E."/>
            <person name="Salamov A."/>
            <person name="Lipzen A."/>
            <person name="Mereny Z."/>
            <person name="Hegedus B."/>
            <person name="Baldrian P."/>
            <person name="Stursova M."/>
            <person name="Weitz H."/>
            <person name="Taylor A."/>
            <person name="Grigoriev I.V."/>
            <person name="Nagy L.G."/>
            <person name="Martin F."/>
            <person name="Kauserud H."/>
        </authorList>
    </citation>
    <scope>NUCLEOTIDE SEQUENCE</scope>
    <source>
        <strain evidence="2">CBHHK173m</strain>
    </source>
</reference>
<dbReference type="InterPro" id="IPR032675">
    <property type="entry name" value="LRR_dom_sf"/>
</dbReference>
<dbReference type="SUPFAM" id="SSF52047">
    <property type="entry name" value="RNI-like"/>
    <property type="match status" value="1"/>
</dbReference>
<dbReference type="Proteomes" id="UP001222325">
    <property type="component" value="Unassembled WGS sequence"/>
</dbReference>
<feature type="region of interest" description="Disordered" evidence="1">
    <location>
        <begin position="405"/>
        <end position="429"/>
    </location>
</feature>